<evidence type="ECO:0000256" key="4">
    <source>
        <dbReference type="ARBA" id="ARBA00022741"/>
    </source>
</evidence>
<dbReference type="InterPro" id="IPR003594">
    <property type="entry name" value="HATPase_dom"/>
</dbReference>
<accession>A0ABW5SPN7</accession>
<reference evidence="12" key="1">
    <citation type="journal article" date="2019" name="Int. J. Syst. Evol. Microbiol.">
        <title>The Global Catalogue of Microorganisms (GCM) 10K type strain sequencing project: providing services to taxonomists for standard genome sequencing and annotation.</title>
        <authorList>
            <consortium name="The Broad Institute Genomics Platform"/>
            <consortium name="The Broad Institute Genome Sequencing Center for Infectious Disease"/>
            <person name="Wu L."/>
            <person name="Ma J."/>
        </authorList>
    </citation>
    <scope>NUCLEOTIDE SEQUENCE [LARGE SCALE GENOMIC DNA]</scope>
    <source>
        <strain evidence="12">KCTC 33849</strain>
    </source>
</reference>
<gene>
    <name evidence="11" type="ORF">ACFSVM_14855</name>
</gene>
<dbReference type="Pfam" id="PF06580">
    <property type="entry name" value="His_kinase"/>
    <property type="match status" value="1"/>
</dbReference>
<evidence type="ECO:0000256" key="9">
    <source>
        <dbReference type="SAM" id="Phobius"/>
    </source>
</evidence>
<proteinExistence type="predicted"/>
<name>A0ABW5SPN7_9BACL</name>
<feature type="coiled-coil region" evidence="8">
    <location>
        <begin position="334"/>
        <end position="361"/>
    </location>
</feature>
<keyword evidence="12" id="KW-1185">Reference proteome</keyword>
<dbReference type="InterPro" id="IPR004358">
    <property type="entry name" value="Sig_transdc_His_kin-like_C"/>
</dbReference>
<protein>
    <recommendedName>
        <fullName evidence="2">histidine kinase</fullName>
        <ecNumber evidence="2">2.7.13.3</ecNumber>
    </recommendedName>
</protein>
<evidence type="ECO:0000256" key="3">
    <source>
        <dbReference type="ARBA" id="ARBA00022679"/>
    </source>
</evidence>
<keyword evidence="5 11" id="KW-0418">Kinase</keyword>
<dbReference type="Proteomes" id="UP001597540">
    <property type="component" value="Unassembled WGS sequence"/>
</dbReference>
<keyword evidence="6" id="KW-0067">ATP-binding</keyword>
<organism evidence="11 12">
    <name type="scientific">Paenibacillus shunpengii</name>
    <dbReference type="NCBI Taxonomy" id="2054424"/>
    <lineage>
        <taxon>Bacteria</taxon>
        <taxon>Bacillati</taxon>
        <taxon>Bacillota</taxon>
        <taxon>Bacilli</taxon>
        <taxon>Bacillales</taxon>
        <taxon>Paenibacillaceae</taxon>
        <taxon>Paenibacillus</taxon>
    </lineage>
</organism>
<keyword evidence="8" id="KW-0175">Coiled coil</keyword>
<evidence type="ECO:0000256" key="7">
    <source>
        <dbReference type="ARBA" id="ARBA00023012"/>
    </source>
</evidence>
<dbReference type="Gene3D" id="6.10.340.10">
    <property type="match status" value="1"/>
</dbReference>
<keyword evidence="9" id="KW-0472">Membrane</keyword>
<dbReference type="PRINTS" id="PR00344">
    <property type="entry name" value="BCTRLSENSOR"/>
</dbReference>
<dbReference type="PROSITE" id="PS50109">
    <property type="entry name" value="HIS_KIN"/>
    <property type="match status" value="1"/>
</dbReference>
<dbReference type="InterPro" id="IPR036890">
    <property type="entry name" value="HATPase_C_sf"/>
</dbReference>
<dbReference type="EMBL" id="JBHUMJ010000003">
    <property type="protein sequence ID" value="MFD2701741.1"/>
    <property type="molecule type" value="Genomic_DNA"/>
</dbReference>
<dbReference type="GO" id="GO:0004673">
    <property type="term" value="F:protein histidine kinase activity"/>
    <property type="evidence" value="ECO:0007669"/>
    <property type="project" value="UniProtKB-EC"/>
</dbReference>
<feature type="transmembrane region" description="Helical" evidence="9">
    <location>
        <begin position="283"/>
        <end position="306"/>
    </location>
</feature>
<keyword evidence="3 11" id="KW-0808">Transferase</keyword>
<dbReference type="InterPro" id="IPR010559">
    <property type="entry name" value="Sig_transdc_His_kin_internal"/>
</dbReference>
<evidence type="ECO:0000313" key="12">
    <source>
        <dbReference type="Proteomes" id="UP001597540"/>
    </source>
</evidence>
<dbReference type="InterPro" id="IPR005467">
    <property type="entry name" value="His_kinase_dom"/>
</dbReference>
<sequence length="596" mass="66471">MKGNVDYMLGSRYFNTLRSQIFIGSLIVMLLVLGSIALIVYNQISVLLRSNAESHIQQTAVQASGKLDVLLNQIENWTSQVATDATVQRDLALEAAGQHISFSQRQQLQEEVRKLEAYATSIRSIEIYTADYRRMLPLDDAELDDRVPAGWITRTDEAEGRLVWFGIDARDPASVVAIRNIRIINQSYQAAGYVVVRIDKSFFQLTDNDSGKLEFLNLFDHEGKPISLAAMPGVSPDIHLRELQSSVELDGEPYITVERQSEKTGWNLVILSPADYQAEGISLLLTVMIVSVIGGALLFVILSFFLSTMITQPILNMIKVMRTSKFGTLKPSKVTSATLEIQELSNTYNQMADRMNELVEVVYQKEILQSRTELKALQSQINPHFLFNTLEALYWALDEKGEEELGEVVIAMSGLFRYVISRGDDDEWVTIDDELSHVERYLTIMDIRMGDRLSWRITCDESMRSVPIPKLLIQPLVENAILHGLEQQVGAGSIEVLVAPSDRAGYIDVMIKDSGPGMSEAKLRSLYTAMEGGHSASSKGTGIGIANIYRRLKLSYNREGSGLHIASDLGIGTVVTMTIPNEPGGTFYHEKDTYRG</sequence>
<keyword evidence="9" id="KW-0812">Transmembrane</keyword>
<evidence type="ECO:0000259" key="10">
    <source>
        <dbReference type="PROSITE" id="PS50109"/>
    </source>
</evidence>
<dbReference type="EC" id="2.7.13.3" evidence="2"/>
<evidence type="ECO:0000256" key="1">
    <source>
        <dbReference type="ARBA" id="ARBA00000085"/>
    </source>
</evidence>
<evidence type="ECO:0000256" key="5">
    <source>
        <dbReference type="ARBA" id="ARBA00022777"/>
    </source>
</evidence>
<dbReference type="SUPFAM" id="SSF55874">
    <property type="entry name" value="ATPase domain of HSP90 chaperone/DNA topoisomerase II/histidine kinase"/>
    <property type="match status" value="1"/>
</dbReference>
<keyword evidence="4" id="KW-0547">Nucleotide-binding</keyword>
<dbReference type="PANTHER" id="PTHR34220">
    <property type="entry name" value="SENSOR HISTIDINE KINASE YPDA"/>
    <property type="match status" value="1"/>
</dbReference>
<feature type="domain" description="Histidine kinase" evidence="10">
    <location>
        <begin position="472"/>
        <end position="583"/>
    </location>
</feature>
<dbReference type="RefSeq" id="WP_256209807.1">
    <property type="nucleotide sequence ID" value="NZ_JBHUMJ010000003.1"/>
</dbReference>
<dbReference type="Pfam" id="PF02518">
    <property type="entry name" value="HATPase_c"/>
    <property type="match status" value="1"/>
</dbReference>
<keyword evidence="9" id="KW-1133">Transmembrane helix</keyword>
<dbReference type="Gene3D" id="3.30.565.10">
    <property type="entry name" value="Histidine kinase-like ATPase, C-terminal domain"/>
    <property type="match status" value="1"/>
</dbReference>
<dbReference type="InterPro" id="IPR050640">
    <property type="entry name" value="Bact_2-comp_sensor_kinase"/>
</dbReference>
<comment type="caution">
    <text evidence="11">The sequence shown here is derived from an EMBL/GenBank/DDBJ whole genome shotgun (WGS) entry which is preliminary data.</text>
</comment>
<dbReference type="PANTHER" id="PTHR34220:SF7">
    <property type="entry name" value="SENSOR HISTIDINE KINASE YPDA"/>
    <property type="match status" value="1"/>
</dbReference>
<evidence type="ECO:0000256" key="6">
    <source>
        <dbReference type="ARBA" id="ARBA00022840"/>
    </source>
</evidence>
<keyword evidence="7" id="KW-0902">Two-component regulatory system</keyword>
<evidence type="ECO:0000256" key="8">
    <source>
        <dbReference type="SAM" id="Coils"/>
    </source>
</evidence>
<feature type="transmembrane region" description="Helical" evidence="9">
    <location>
        <begin position="20"/>
        <end position="41"/>
    </location>
</feature>
<evidence type="ECO:0000313" key="11">
    <source>
        <dbReference type="EMBL" id="MFD2701741.1"/>
    </source>
</evidence>
<evidence type="ECO:0000256" key="2">
    <source>
        <dbReference type="ARBA" id="ARBA00012438"/>
    </source>
</evidence>
<comment type="catalytic activity">
    <reaction evidence="1">
        <text>ATP + protein L-histidine = ADP + protein N-phospho-L-histidine.</text>
        <dbReference type="EC" id="2.7.13.3"/>
    </reaction>
</comment>